<dbReference type="OrthoDB" id="4062651at2759"/>
<comment type="caution">
    <text evidence="13">The sequence shown here is derived from an EMBL/GenBank/DDBJ whole genome shotgun (WGS) entry which is preliminary data.</text>
</comment>
<dbReference type="AlphaFoldDB" id="A0A9Q0CQB4"/>
<feature type="region of interest" description="Disordered" evidence="11">
    <location>
        <begin position="1"/>
        <end position="25"/>
    </location>
</feature>
<name>A0A9Q0CQB4_9POAL</name>
<feature type="binding site" evidence="9">
    <location>
        <position position="119"/>
    </location>
    <ligand>
        <name>ATP</name>
        <dbReference type="ChEBI" id="CHEBI:30616"/>
    </ligand>
</feature>
<evidence type="ECO:0000256" key="7">
    <source>
        <dbReference type="ARBA" id="ARBA00047899"/>
    </source>
</evidence>
<protein>
    <recommendedName>
        <fullName evidence="1">non-specific serine/threonine protein kinase</fullName>
        <ecNumber evidence="1">2.7.11.1</ecNumber>
    </recommendedName>
</protein>
<dbReference type="Gene3D" id="1.10.510.10">
    <property type="entry name" value="Transferase(Phosphotransferase) domain 1"/>
    <property type="match status" value="1"/>
</dbReference>
<keyword evidence="3" id="KW-0808">Transferase</keyword>
<evidence type="ECO:0000256" key="8">
    <source>
        <dbReference type="ARBA" id="ARBA00048679"/>
    </source>
</evidence>
<dbReference type="FunFam" id="3.30.200.20:FF:000228">
    <property type="entry name" value="Serine/threonine-protein kinase BIK1"/>
    <property type="match status" value="1"/>
</dbReference>
<feature type="compositionally biased region" description="Polar residues" evidence="11">
    <location>
        <begin position="16"/>
        <end position="25"/>
    </location>
</feature>
<keyword evidence="5" id="KW-0418">Kinase</keyword>
<evidence type="ECO:0000256" key="5">
    <source>
        <dbReference type="ARBA" id="ARBA00022777"/>
    </source>
</evidence>
<organism evidence="13 14">
    <name type="scientific">Rhynchospora breviuscula</name>
    <dbReference type="NCBI Taxonomy" id="2022672"/>
    <lineage>
        <taxon>Eukaryota</taxon>
        <taxon>Viridiplantae</taxon>
        <taxon>Streptophyta</taxon>
        <taxon>Embryophyta</taxon>
        <taxon>Tracheophyta</taxon>
        <taxon>Spermatophyta</taxon>
        <taxon>Magnoliopsida</taxon>
        <taxon>Liliopsida</taxon>
        <taxon>Poales</taxon>
        <taxon>Cyperaceae</taxon>
        <taxon>Cyperoideae</taxon>
        <taxon>Rhynchosporeae</taxon>
        <taxon>Rhynchospora</taxon>
    </lineage>
</organism>
<dbReference type="Pfam" id="PF07714">
    <property type="entry name" value="PK_Tyr_Ser-Thr"/>
    <property type="match status" value="1"/>
</dbReference>
<comment type="similarity">
    <text evidence="10">Belongs to the protein kinase superfamily.</text>
</comment>
<comment type="catalytic activity">
    <reaction evidence="7">
        <text>L-threonyl-[protein] + ATP = O-phospho-L-threonyl-[protein] + ADP + H(+)</text>
        <dbReference type="Rhea" id="RHEA:46608"/>
        <dbReference type="Rhea" id="RHEA-COMP:11060"/>
        <dbReference type="Rhea" id="RHEA-COMP:11605"/>
        <dbReference type="ChEBI" id="CHEBI:15378"/>
        <dbReference type="ChEBI" id="CHEBI:30013"/>
        <dbReference type="ChEBI" id="CHEBI:30616"/>
        <dbReference type="ChEBI" id="CHEBI:61977"/>
        <dbReference type="ChEBI" id="CHEBI:456216"/>
        <dbReference type="EC" id="2.7.11.1"/>
    </reaction>
</comment>
<keyword evidence="2 10" id="KW-0723">Serine/threonine-protein kinase</keyword>
<evidence type="ECO:0000313" key="13">
    <source>
        <dbReference type="EMBL" id="KAJ1698207.1"/>
    </source>
</evidence>
<dbReference type="InterPro" id="IPR050823">
    <property type="entry name" value="Plant_Ser_Thr_Prot_Kinase"/>
</dbReference>
<keyword evidence="4 9" id="KW-0547">Nucleotide-binding</keyword>
<dbReference type="Gene3D" id="3.30.200.20">
    <property type="entry name" value="Phosphorylase Kinase, domain 1"/>
    <property type="match status" value="1"/>
</dbReference>
<reference evidence="13" key="1">
    <citation type="journal article" date="2022" name="Cell">
        <title>Repeat-based holocentromeres influence genome architecture and karyotype evolution.</title>
        <authorList>
            <person name="Hofstatter P.G."/>
            <person name="Thangavel G."/>
            <person name="Lux T."/>
            <person name="Neumann P."/>
            <person name="Vondrak T."/>
            <person name="Novak P."/>
            <person name="Zhang M."/>
            <person name="Costa L."/>
            <person name="Castellani M."/>
            <person name="Scott A."/>
            <person name="Toegelov H."/>
            <person name="Fuchs J."/>
            <person name="Mata-Sucre Y."/>
            <person name="Dias Y."/>
            <person name="Vanzela A.L.L."/>
            <person name="Huettel B."/>
            <person name="Almeida C.C.S."/>
            <person name="Simkova H."/>
            <person name="Souza G."/>
            <person name="Pedrosa-Harand A."/>
            <person name="Macas J."/>
            <person name="Mayer K.F.X."/>
            <person name="Houben A."/>
            <person name="Marques A."/>
        </authorList>
    </citation>
    <scope>NUCLEOTIDE SEQUENCE</scope>
    <source>
        <strain evidence="13">RhyBre1mFocal</strain>
    </source>
</reference>
<keyword evidence="14" id="KW-1185">Reference proteome</keyword>
<gene>
    <name evidence="13" type="ORF">LUZ63_006719</name>
</gene>
<dbReference type="PANTHER" id="PTHR45621">
    <property type="entry name" value="OS01G0588500 PROTEIN-RELATED"/>
    <property type="match status" value="1"/>
</dbReference>
<dbReference type="CDD" id="cd14066">
    <property type="entry name" value="STKc_IRAK"/>
    <property type="match status" value="1"/>
</dbReference>
<sequence>MGNCCAARSSKKRHGNSQSTTSLNKNWKSTSSLRKISKVESEISSQASTVPVIPKDIEDLRLMAGYGHVHIFTYNELCTATKGFRPDLVIGEGGFGFVYKGVIDESVRPGFPETHVAVKELNTDSLQGDKEWLTEVSFLGQFTHRNLVKLVGYCCENEHRLLVYEYMASGSLDKHLFSRMFPAPQWSTRMRIALDAARGIAFLHAAERPLIYRDLKTSNILLDEEFNAKISDFGLAKEGPTGEKTHVSTRVMGTYGYCSPEYLNTGHLSTRSDVYGFGVLLLEILIGRRALDKSRPEREQNLVDWGRPLLIRPAKLVKVIDPRLEGQFLRSCAEMVGKLTYDCLDCNPKARPTMDQVVQTLETIVNSCKDDIQIGESNHPVTIYEFKDESGDVSSKR</sequence>
<dbReference type="PROSITE" id="PS50011">
    <property type="entry name" value="PROTEIN_KINASE_DOM"/>
    <property type="match status" value="1"/>
</dbReference>
<dbReference type="InterPro" id="IPR008271">
    <property type="entry name" value="Ser/Thr_kinase_AS"/>
</dbReference>
<accession>A0A9Q0CQB4</accession>
<evidence type="ECO:0000256" key="1">
    <source>
        <dbReference type="ARBA" id="ARBA00012513"/>
    </source>
</evidence>
<dbReference type="InterPro" id="IPR001245">
    <property type="entry name" value="Ser-Thr/Tyr_kinase_cat_dom"/>
</dbReference>
<dbReference type="InterPro" id="IPR011009">
    <property type="entry name" value="Kinase-like_dom_sf"/>
</dbReference>
<dbReference type="FunFam" id="1.10.510.10:FF:000095">
    <property type="entry name" value="protein STRUBBELIG-RECEPTOR FAMILY 8"/>
    <property type="match status" value="1"/>
</dbReference>
<proteinExistence type="inferred from homology"/>
<dbReference type="PROSITE" id="PS00107">
    <property type="entry name" value="PROTEIN_KINASE_ATP"/>
    <property type="match status" value="1"/>
</dbReference>
<dbReference type="SUPFAM" id="SSF56112">
    <property type="entry name" value="Protein kinase-like (PK-like)"/>
    <property type="match status" value="1"/>
</dbReference>
<evidence type="ECO:0000256" key="2">
    <source>
        <dbReference type="ARBA" id="ARBA00022527"/>
    </source>
</evidence>
<dbReference type="SMART" id="SM00220">
    <property type="entry name" value="S_TKc"/>
    <property type="match status" value="1"/>
</dbReference>
<feature type="domain" description="Protein kinase" evidence="12">
    <location>
        <begin position="84"/>
        <end position="364"/>
    </location>
</feature>
<evidence type="ECO:0000256" key="3">
    <source>
        <dbReference type="ARBA" id="ARBA00022679"/>
    </source>
</evidence>
<dbReference type="Proteomes" id="UP001151287">
    <property type="component" value="Unassembled WGS sequence"/>
</dbReference>
<comment type="catalytic activity">
    <reaction evidence="8">
        <text>L-seryl-[protein] + ATP = O-phospho-L-seryl-[protein] + ADP + H(+)</text>
        <dbReference type="Rhea" id="RHEA:17989"/>
        <dbReference type="Rhea" id="RHEA-COMP:9863"/>
        <dbReference type="Rhea" id="RHEA-COMP:11604"/>
        <dbReference type="ChEBI" id="CHEBI:15378"/>
        <dbReference type="ChEBI" id="CHEBI:29999"/>
        <dbReference type="ChEBI" id="CHEBI:30616"/>
        <dbReference type="ChEBI" id="CHEBI:83421"/>
        <dbReference type="ChEBI" id="CHEBI:456216"/>
        <dbReference type="EC" id="2.7.11.1"/>
    </reaction>
</comment>
<dbReference type="PROSITE" id="PS00108">
    <property type="entry name" value="PROTEIN_KINASE_ST"/>
    <property type="match status" value="1"/>
</dbReference>
<dbReference type="InterPro" id="IPR017441">
    <property type="entry name" value="Protein_kinase_ATP_BS"/>
</dbReference>
<evidence type="ECO:0000256" key="10">
    <source>
        <dbReference type="RuleBase" id="RU000304"/>
    </source>
</evidence>
<evidence type="ECO:0000256" key="11">
    <source>
        <dbReference type="SAM" id="MobiDB-lite"/>
    </source>
</evidence>
<evidence type="ECO:0000259" key="12">
    <source>
        <dbReference type="PROSITE" id="PS50011"/>
    </source>
</evidence>
<dbReference type="EC" id="2.7.11.1" evidence="1"/>
<dbReference type="EMBL" id="JAMQYH010000002">
    <property type="protein sequence ID" value="KAJ1698207.1"/>
    <property type="molecule type" value="Genomic_DNA"/>
</dbReference>
<evidence type="ECO:0000313" key="14">
    <source>
        <dbReference type="Proteomes" id="UP001151287"/>
    </source>
</evidence>
<dbReference type="GO" id="GO:0005524">
    <property type="term" value="F:ATP binding"/>
    <property type="evidence" value="ECO:0007669"/>
    <property type="project" value="UniProtKB-UniRule"/>
</dbReference>
<evidence type="ECO:0000256" key="4">
    <source>
        <dbReference type="ARBA" id="ARBA00022741"/>
    </source>
</evidence>
<evidence type="ECO:0000256" key="6">
    <source>
        <dbReference type="ARBA" id="ARBA00022840"/>
    </source>
</evidence>
<evidence type="ECO:0000256" key="9">
    <source>
        <dbReference type="PROSITE-ProRule" id="PRU10141"/>
    </source>
</evidence>
<dbReference type="GO" id="GO:0004674">
    <property type="term" value="F:protein serine/threonine kinase activity"/>
    <property type="evidence" value="ECO:0007669"/>
    <property type="project" value="UniProtKB-KW"/>
</dbReference>
<dbReference type="InterPro" id="IPR000719">
    <property type="entry name" value="Prot_kinase_dom"/>
</dbReference>
<keyword evidence="6 9" id="KW-0067">ATP-binding</keyword>